<dbReference type="Proteomes" id="UP000039046">
    <property type="component" value="Unassembled WGS sequence"/>
</dbReference>
<gene>
    <name evidence="1" type="ORF">VHEMI07785</name>
</gene>
<organism evidence="1 2">
    <name type="scientific">[Torrubiella] hemipterigena</name>
    <dbReference type="NCBI Taxonomy" id="1531966"/>
    <lineage>
        <taxon>Eukaryota</taxon>
        <taxon>Fungi</taxon>
        <taxon>Dikarya</taxon>
        <taxon>Ascomycota</taxon>
        <taxon>Pezizomycotina</taxon>
        <taxon>Sordariomycetes</taxon>
        <taxon>Hypocreomycetidae</taxon>
        <taxon>Hypocreales</taxon>
        <taxon>Clavicipitaceae</taxon>
        <taxon>Clavicipitaceae incertae sedis</taxon>
        <taxon>'Torrubiella' clade</taxon>
    </lineage>
</organism>
<keyword evidence="2" id="KW-1185">Reference proteome</keyword>
<dbReference type="OrthoDB" id="4588713at2759"/>
<name>A0A0A1TNK6_9HYPO</name>
<proteinExistence type="predicted"/>
<dbReference type="EMBL" id="CDHN01000004">
    <property type="protein sequence ID" value="CEJ92112.1"/>
    <property type="molecule type" value="Genomic_DNA"/>
</dbReference>
<evidence type="ECO:0000313" key="1">
    <source>
        <dbReference type="EMBL" id="CEJ92112.1"/>
    </source>
</evidence>
<protein>
    <submittedName>
        <fullName evidence="1">Uncharacterized protein</fullName>
    </submittedName>
</protein>
<evidence type="ECO:0000313" key="2">
    <source>
        <dbReference type="Proteomes" id="UP000039046"/>
    </source>
</evidence>
<accession>A0A0A1TNK6</accession>
<reference evidence="1 2" key="1">
    <citation type="journal article" date="2015" name="Genome Announc.">
        <title>Draft Genome Sequence and Gene Annotation of the Entomopathogenic Fungus Verticillium hemipterigenum.</title>
        <authorList>
            <person name="Horn F."/>
            <person name="Habel A."/>
            <person name="Scharf D.H."/>
            <person name="Dworschak J."/>
            <person name="Brakhage A.A."/>
            <person name="Guthke R."/>
            <person name="Hertweck C."/>
            <person name="Linde J."/>
        </authorList>
    </citation>
    <scope>NUCLEOTIDE SEQUENCE [LARGE SCALE GENOMIC DNA]</scope>
</reference>
<sequence length="438" mass="46816">MTLVQIPEDGLNIQLTPQSEQTIPDTEAEINDDGDDEERIKTLTLTMTTKSLQNLASYPNPSQRSAQKALKVAHAARLRANLQYVPTGVDLDSLSIEKLSSYPTDAGLSSGILRHTQSEPAPLRLHSQRAEANVQASCSPDAVPAQLGNRSPVVAHLSPLTYSEAAGGGRPSSDILVAGPGVPRPLTAGPPGQRQYRPSTFDLTFGTMASATGRSKTETDGYNELRGSAVAVGRPASAVLHTKLDGALARGVVAVEPSKMDELGYTGYGGTSALSALDPSNSIQWRRAITPQDGVVNRPQCKNRTGRGDATRWRDHLDNIWFSGIRALEDTLARIDGEMQRAIPDGHEQQSGIASSEPVLALALASLTLAVEEQSYQPGGNYQCYSDVELKARLPGRQATRMSSRSGSESGMSLLYSHWQTGEVGDVPAEQPRLLTGE</sequence>
<dbReference type="HOGENOM" id="CLU_625838_0_0_1"/>
<dbReference type="AlphaFoldDB" id="A0A0A1TNK6"/>